<dbReference type="Proteomes" id="UP000662814">
    <property type="component" value="Chromosome"/>
</dbReference>
<feature type="transmembrane region" description="Helical" evidence="5">
    <location>
        <begin position="156"/>
        <end position="176"/>
    </location>
</feature>
<evidence type="ECO:0000313" key="7">
    <source>
        <dbReference type="EMBL" id="QPZ38111.1"/>
    </source>
</evidence>
<dbReference type="EMBL" id="CP061169">
    <property type="protein sequence ID" value="QPZ38111.1"/>
    <property type="molecule type" value="Genomic_DNA"/>
</dbReference>
<evidence type="ECO:0000256" key="3">
    <source>
        <dbReference type="ARBA" id="ARBA00022989"/>
    </source>
</evidence>
<dbReference type="PROSITE" id="PS50850">
    <property type="entry name" value="MFS"/>
    <property type="match status" value="1"/>
</dbReference>
<evidence type="ECO:0000259" key="6">
    <source>
        <dbReference type="PROSITE" id="PS50850"/>
    </source>
</evidence>
<feature type="transmembrane region" description="Helical" evidence="5">
    <location>
        <begin position="271"/>
        <end position="289"/>
    </location>
</feature>
<feature type="transmembrane region" description="Helical" evidence="5">
    <location>
        <begin position="241"/>
        <end position="259"/>
    </location>
</feature>
<keyword evidence="3 5" id="KW-1133">Transmembrane helix</keyword>
<dbReference type="SUPFAM" id="SSF103473">
    <property type="entry name" value="MFS general substrate transporter"/>
    <property type="match status" value="1"/>
</dbReference>
<dbReference type="InterPro" id="IPR036259">
    <property type="entry name" value="MFS_trans_sf"/>
</dbReference>
<reference evidence="7 8" key="1">
    <citation type="submission" date="2020-12" db="EMBL/GenBank/DDBJ databases">
        <title>Microbacterium sp. HY060.</title>
        <authorList>
            <person name="Zhou J."/>
        </authorList>
    </citation>
    <scope>NUCLEOTIDE SEQUENCE [LARGE SCALE GENOMIC DNA]</scope>
    <source>
        <strain evidence="7 8">HY60</strain>
    </source>
</reference>
<evidence type="ECO:0000256" key="2">
    <source>
        <dbReference type="ARBA" id="ARBA00022692"/>
    </source>
</evidence>
<evidence type="ECO:0000256" key="1">
    <source>
        <dbReference type="ARBA" id="ARBA00004651"/>
    </source>
</evidence>
<evidence type="ECO:0000256" key="5">
    <source>
        <dbReference type="SAM" id="Phobius"/>
    </source>
</evidence>
<dbReference type="PANTHER" id="PTHR23528:SF1">
    <property type="entry name" value="MAJOR FACILITATOR SUPERFAMILY (MFS) PROFILE DOMAIN-CONTAINING PROTEIN"/>
    <property type="match status" value="1"/>
</dbReference>
<dbReference type="InterPro" id="IPR011701">
    <property type="entry name" value="MFS"/>
</dbReference>
<comment type="subcellular location">
    <subcellularLocation>
        <location evidence="1">Cell membrane</location>
        <topology evidence="1">Multi-pass membrane protein</topology>
    </subcellularLocation>
</comment>
<protein>
    <submittedName>
        <fullName evidence="7">MFS transporter</fullName>
    </submittedName>
</protein>
<keyword evidence="4 5" id="KW-0472">Membrane</keyword>
<dbReference type="Pfam" id="PF07690">
    <property type="entry name" value="MFS_1"/>
    <property type="match status" value="1"/>
</dbReference>
<proteinExistence type="predicted"/>
<evidence type="ECO:0000256" key="4">
    <source>
        <dbReference type="ARBA" id="ARBA00023136"/>
    </source>
</evidence>
<feature type="domain" description="Major facilitator superfamily (MFS) profile" evidence="6">
    <location>
        <begin position="24"/>
        <end position="412"/>
    </location>
</feature>
<dbReference type="InterPro" id="IPR020846">
    <property type="entry name" value="MFS_dom"/>
</dbReference>
<accession>A0ABX6YH38</accession>
<name>A0ABX6YH38_9MICO</name>
<feature type="transmembrane region" description="Helical" evidence="5">
    <location>
        <begin position="390"/>
        <end position="408"/>
    </location>
</feature>
<feature type="transmembrane region" description="Helical" evidence="5">
    <location>
        <begin position="301"/>
        <end position="320"/>
    </location>
</feature>
<organism evidence="7 8">
    <name type="scientific">Paramicrobacterium chengjingii</name>
    <dbReference type="NCBI Taxonomy" id="2769067"/>
    <lineage>
        <taxon>Bacteria</taxon>
        <taxon>Bacillati</taxon>
        <taxon>Actinomycetota</taxon>
        <taxon>Actinomycetes</taxon>
        <taxon>Micrococcales</taxon>
        <taxon>Microbacteriaceae</taxon>
        <taxon>Paramicrobacterium</taxon>
    </lineage>
</organism>
<feature type="transmembrane region" description="Helical" evidence="5">
    <location>
        <begin position="182"/>
        <end position="202"/>
    </location>
</feature>
<feature type="transmembrane region" description="Helical" evidence="5">
    <location>
        <begin position="120"/>
        <end position="144"/>
    </location>
</feature>
<feature type="transmembrane region" description="Helical" evidence="5">
    <location>
        <begin position="326"/>
        <end position="343"/>
    </location>
</feature>
<feature type="transmembrane region" description="Helical" evidence="5">
    <location>
        <begin position="65"/>
        <end position="85"/>
    </location>
</feature>
<gene>
    <name evidence="7" type="ORF">HCR76_15175</name>
</gene>
<keyword evidence="8" id="KW-1185">Reference proteome</keyword>
<feature type="transmembrane region" description="Helical" evidence="5">
    <location>
        <begin position="23"/>
        <end position="45"/>
    </location>
</feature>
<dbReference type="PANTHER" id="PTHR23528">
    <property type="match status" value="1"/>
</dbReference>
<feature type="transmembrane region" description="Helical" evidence="5">
    <location>
        <begin position="97"/>
        <end position="114"/>
    </location>
</feature>
<feature type="transmembrane region" description="Helical" evidence="5">
    <location>
        <begin position="364"/>
        <end position="384"/>
    </location>
</feature>
<keyword evidence="2 5" id="KW-0812">Transmembrane</keyword>
<dbReference type="Gene3D" id="1.20.1250.20">
    <property type="entry name" value="MFS general substrate transporter like domains"/>
    <property type="match status" value="2"/>
</dbReference>
<evidence type="ECO:0000313" key="8">
    <source>
        <dbReference type="Proteomes" id="UP000662814"/>
    </source>
</evidence>
<sequence>MTMSPGAESTAPEVVAAAPVSRVWLFCFALAWFGFWLLVMLPGQFMVVKLASVIDATNKVTVGSFLIGEMAGVIVIGVPIIGWLCDRTRSRFGRRRTWVLAGFLTATIPFAWVGHQTSVVSVAILLGIVAIGQSAVLVSLSALIADRVPVVQRGRASAAMGVPQVIALAAGMIIVTELIPDVGWSWMVIAVLALLAPLPFVFGFSEPPRPADAPVRSLGLRRGLRRLHGYRDFGWATLSRVLINAGNLVGTTYLLYFLADVLGLADPDGALLVLILVYLAACAVASWAGGILTDRWKARRMLVCVSAALQAAAALVLALLPSWESSLVAAVLLGFGYGLFLSVDQALLTDLLPDETTRARDLGIANSAQHLPIAPIIGWAVLAVSGYSQLYIVAAAVIMLGGVTVLRIRSVR</sequence>